<dbReference type="Proteomes" id="UP000201440">
    <property type="component" value="Segment"/>
</dbReference>
<protein>
    <submittedName>
        <fullName evidence="1">Uncharacterized protein</fullName>
    </submittedName>
</protein>
<name>A0A1B1PAE3_9CAUD</name>
<organism evidence="1 2">
    <name type="scientific">Bacillus phage Aurora</name>
    <dbReference type="NCBI Taxonomy" id="1874000"/>
    <lineage>
        <taxon>Viruses</taxon>
        <taxon>Duplodnaviria</taxon>
        <taxon>Heunggongvirae</taxon>
        <taxon>Uroviricota</taxon>
        <taxon>Caudoviricetes</taxon>
        <taxon>Salasmaviridae</taxon>
        <taxon>Northropvirinae</taxon>
        <taxon>Claudivirus</taxon>
        <taxon>Claudivirus aurora</taxon>
    </lineage>
</organism>
<dbReference type="RefSeq" id="YP_009292367.1">
    <property type="nucleotide sequence ID" value="NC_031121.1"/>
</dbReference>
<proteinExistence type="predicted"/>
<dbReference type="GeneID" id="29068881"/>
<keyword evidence="2" id="KW-1185">Reference proteome</keyword>
<sequence length="55" mass="6939">MMDEWEKEVKRIANIFLSDFYYGERESKKTCELNNWNEKEFSQEVMWYFEDLLNM</sequence>
<dbReference type="EMBL" id="KX349899">
    <property type="protein sequence ID" value="ANT41130.1"/>
    <property type="molecule type" value="Genomic_DNA"/>
</dbReference>
<evidence type="ECO:0000313" key="1">
    <source>
        <dbReference type="EMBL" id="ANT41130.1"/>
    </source>
</evidence>
<evidence type="ECO:0000313" key="2">
    <source>
        <dbReference type="Proteomes" id="UP000201440"/>
    </source>
</evidence>
<reference evidence="1 2" key="1">
    <citation type="submission" date="2016-05" db="EMBL/GenBank/DDBJ databases">
        <authorList>
            <person name="Lavstsen T."/>
            <person name="Jespersen J.S."/>
        </authorList>
    </citation>
    <scope>NUCLEOTIDE SEQUENCE [LARGE SCALE GENOMIC DNA]</scope>
</reference>
<accession>A0A1B1PAE3</accession>
<gene>
    <name evidence="1" type="ORF">AURORA_16</name>
</gene>
<dbReference type="KEGG" id="vg:29068881"/>